<protein>
    <submittedName>
        <fullName evidence="2">Uncharacterized protein</fullName>
    </submittedName>
</protein>
<dbReference type="Gramene" id="OB02G26970.1">
    <property type="protein sequence ID" value="OB02G26970.1"/>
    <property type="gene ID" value="OB02G26970"/>
</dbReference>
<dbReference type="Proteomes" id="UP000006038">
    <property type="component" value="Unassembled WGS sequence"/>
</dbReference>
<evidence type="ECO:0000256" key="1">
    <source>
        <dbReference type="SAM" id="MobiDB-lite"/>
    </source>
</evidence>
<accession>J3LDI0</accession>
<keyword evidence="3" id="KW-1185">Reference proteome</keyword>
<dbReference type="EnsemblPlants" id="OB02G26970.1">
    <property type="protein sequence ID" value="OB02G26970.1"/>
    <property type="gene ID" value="OB02G26970"/>
</dbReference>
<organism evidence="2">
    <name type="scientific">Oryza brachyantha</name>
    <name type="common">malo sina</name>
    <dbReference type="NCBI Taxonomy" id="4533"/>
    <lineage>
        <taxon>Eukaryota</taxon>
        <taxon>Viridiplantae</taxon>
        <taxon>Streptophyta</taxon>
        <taxon>Embryophyta</taxon>
        <taxon>Tracheophyta</taxon>
        <taxon>Spermatophyta</taxon>
        <taxon>Magnoliopsida</taxon>
        <taxon>Liliopsida</taxon>
        <taxon>Poales</taxon>
        <taxon>Poaceae</taxon>
        <taxon>BOP clade</taxon>
        <taxon>Oryzoideae</taxon>
        <taxon>Oryzeae</taxon>
        <taxon>Oryzinae</taxon>
        <taxon>Oryza</taxon>
    </lineage>
</organism>
<dbReference type="AlphaFoldDB" id="J3LDI0"/>
<reference evidence="2" key="1">
    <citation type="submission" date="2013-04" db="UniProtKB">
        <authorList>
            <consortium name="EnsemblPlants"/>
        </authorList>
    </citation>
    <scope>IDENTIFICATION</scope>
</reference>
<sequence length="157" mass="16969">MKNNGGGGWHRLASGGGTERRRRSTASSCPVESGASAVSKLGVIITGKWELAMKQLRARILKHIEGDELGGNEFAKVLPGSTRRYTDAVAATIWSVWSVGATRDIWRAAARFVGGQEITDRRRVWRRTPTGVTLSGGGGEGRRAVTTNVTVGVEWRH</sequence>
<evidence type="ECO:0000313" key="2">
    <source>
        <dbReference type="EnsemblPlants" id="OB02G26970.1"/>
    </source>
</evidence>
<proteinExistence type="predicted"/>
<evidence type="ECO:0000313" key="3">
    <source>
        <dbReference type="Proteomes" id="UP000006038"/>
    </source>
</evidence>
<feature type="compositionally biased region" description="Gly residues" evidence="1">
    <location>
        <begin position="1"/>
        <end position="17"/>
    </location>
</feature>
<name>J3LDI0_ORYBR</name>
<dbReference type="HOGENOM" id="CLU_1680617_0_0_1"/>
<feature type="region of interest" description="Disordered" evidence="1">
    <location>
        <begin position="1"/>
        <end position="31"/>
    </location>
</feature>